<comment type="caution">
    <text evidence="2">The sequence shown here is derived from an EMBL/GenBank/DDBJ whole genome shotgun (WGS) entry which is preliminary data.</text>
</comment>
<reference evidence="2 3" key="1">
    <citation type="submission" date="2024-02" db="EMBL/GenBank/DDBJ databases">
        <title>De novo assembly and annotation of 12 fungi associated with fruit tree decline syndrome in Ontario, Canada.</title>
        <authorList>
            <person name="Sulman M."/>
            <person name="Ellouze W."/>
            <person name="Ilyukhin E."/>
        </authorList>
    </citation>
    <scope>NUCLEOTIDE SEQUENCE [LARGE SCALE GENOMIC DNA]</scope>
    <source>
        <strain evidence="2 3">M1-105</strain>
    </source>
</reference>
<feature type="region of interest" description="Disordered" evidence="1">
    <location>
        <begin position="95"/>
        <end position="121"/>
    </location>
</feature>
<organism evidence="2 3">
    <name type="scientific">Neofusicoccum ribis</name>
    <dbReference type="NCBI Taxonomy" id="45134"/>
    <lineage>
        <taxon>Eukaryota</taxon>
        <taxon>Fungi</taxon>
        <taxon>Dikarya</taxon>
        <taxon>Ascomycota</taxon>
        <taxon>Pezizomycotina</taxon>
        <taxon>Dothideomycetes</taxon>
        <taxon>Dothideomycetes incertae sedis</taxon>
        <taxon>Botryosphaeriales</taxon>
        <taxon>Botryosphaeriaceae</taxon>
        <taxon>Neofusicoccum</taxon>
    </lineage>
</organism>
<dbReference type="EMBL" id="JAJVDC020000015">
    <property type="protein sequence ID" value="KAL1634515.1"/>
    <property type="molecule type" value="Genomic_DNA"/>
</dbReference>
<feature type="region of interest" description="Disordered" evidence="1">
    <location>
        <begin position="318"/>
        <end position="357"/>
    </location>
</feature>
<sequence>MSQPLPPKILEDFLAQAQESIRKANMAVDSTIRKTMDDHTGSTAPFDGNDADADADITAEEDWSLVDKYDGSDASDSECGGVIVSANCIRAAMQAKADSEAQDEEPPSDSTTTESDGPPLYPEDLILAMLRDRCEDTEQFLLKHNMHPISNGDPVIAAHAGNMAKVLEDPKSRQQWASEGQKWPTERTLRVFKCALHRADSRLRCLQEEISKALRTTDDPGQVDEVERLRGELVKAHKGLLNPLLPPRPSCVPPVLGASGTVPDPADGAASVQYGTRSTPSGYTIFPSAYKLEAYREVLERDVEIARLKYEIAKVRIEKSQQSPDSKGKEPVRGDVANDDDDSSARDSSANTLAEQVRNWPEDSLHVSNHMEWLAHTKRLEVFRALMRKERDEKNGNWRNRALRAEAALQNQRLLNKLLTERIGCTF</sequence>
<evidence type="ECO:0000256" key="1">
    <source>
        <dbReference type="SAM" id="MobiDB-lite"/>
    </source>
</evidence>
<evidence type="ECO:0000313" key="3">
    <source>
        <dbReference type="Proteomes" id="UP001521116"/>
    </source>
</evidence>
<protein>
    <submittedName>
        <fullName evidence="2">Uncharacterized protein</fullName>
    </submittedName>
</protein>
<accession>A0ABR3T4S3</accession>
<name>A0ABR3T4S3_9PEZI</name>
<dbReference type="Proteomes" id="UP001521116">
    <property type="component" value="Unassembled WGS sequence"/>
</dbReference>
<proteinExistence type="predicted"/>
<gene>
    <name evidence="2" type="ORF">SLS56_002208</name>
</gene>
<keyword evidence="3" id="KW-1185">Reference proteome</keyword>
<evidence type="ECO:0000313" key="2">
    <source>
        <dbReference type="EMBL" id="KAL1634515.1"/>
    </source>
</evidence>